<dbReference type="Pfam" id="PF02601">
    <property type="entry name" value="Exonuc_VII_L"/>
    <property type="match status" value="1"/>
</dbReference>
<feature type="domain" description="OB-fold nucleic acid binding" evidence="7">
    <location>
        <begin position="5"/>
        <end position="111"/>
    </location>
</feature>
<dbReference type="InterPro" id="IPR003753">
    <property type="entry name" value="Exonuc_VII_L"/>
</dbReference>
<accession>A0A9D9HTF3</accession>
<comment type="subcellular location">
    <subcellularLocation>
        <location evidence="5">Cytoplasm</location>
    </subcellularLocation>
</comment>
<gene>
    <name evidence="8" type="ORF">IAA73_05965</name>
</gene>
<dbReference type="GO" id="GO:0008855">
    <property type="term" value="F:exodeoxyribonuclease VII activity"/>
    <property type="evidence" value="ECO:0007669"/>
    <property type="project" value="UniProtKB-UniRule"/>
</dbReference>
<dbReference type="GO" id="GO:0003676">
    <property type="term" value="F:nucleic acid binding"/>
    <property type="evidence" value="ECO:0007669"/>
    <property type="project" value="InterPro"/>
</dbReference>
<dbReference type="GO" id="GO:0005737">
    <property type="term" value="C:cytoplasm"/>
    <property type="evidence" value="ECO:0007669"/>
    <property type="project" value="UniProtKB-SubCell"/>
</dbReference>
<dbReference type="EMBL" id="JADIMG010000059">
    <property type="protein sequence ID" value="MBO8459861.1"/>
    <property type="molecule type" value="Genomic_DNA"/>
</dbReference>
<comment type="similarity">
    <text evidence="5">Belongs to the XseA family.</text>
</comment>
<proteinExistence type="inferred from homology"/>
<dbReference type="EC" id="3.1.11.6" evidence="5"/>
<organism evidence="8 9">
    <name type="scientific">Candidatus Gallipaludibacter merdavium</name>
    <dbReference type="NCBI Taxonomy" id="2840839"/>
    <lineage>
        <taxon>Bacteria</taxon>
        <taxon>Pseudomonadati</taxon>
        <taxon>Bacteroidota</taxon>
        <taxon>Bacteroidia</taxon>
        <taxon>Bacteroidales</taxon>
        <taxon>Candidatus Gallipaludibacter</taxon>
    </lineage>
</organism>
<dbReference type="PANTHER" id="PTHR30008">
    <property type="entry name" value="EXODEOXYRIBONUCLEASE 7 LARGE SUBUNIT"/>
    <property type="match status" value="1"/>
</dbReference>
<reference evidence="8" key="1">
    <citation type="submission" date="2020-10" db="EMBL/GenBank/DDBJ databases">
        <authorList>
            <person name="Gilroy R."/>
        </authorList>
    </citation>
    <scope>NUCLEOTIDE SEQUENCE</scope>
    <source>
        <strain evidence="8">G3-3990</strain>
    </source>
</reference>
<keyword evidence="3 5" id="KW-0378">Hydrolase</keyword>
<keyword evidence="4 5" id="KW-0269">Exonuclease</keyword>
<dbReference type="Proteomes" id="UP000823641">
    <property type="component" value="Unassembled WGS sequence"/>
</dbReference>
<dbReference type="CDD" id="cd04489">
    <property type="entry name" value="ExoVII_LU_OBF"/>
    <property type="match status" value="1"/>
</dbReference>
<evidence type="ECO:0000256" key="4">
    <source>
        <dbReference type="ARBA" id="ARBA00022839"/>
    </source>
</evidence>
<dbReference type="PANTHER" id="PTHR30008:SF0">
    <property type="entry name" value="EXODEOXYRIBONUCLEASE 7 LARGE SUBUNIT"/>
    <property type="match status" value="1"/>
</dbReference>
<feature type="domain" description="Exonuclease VII large subunit C-terminal" evidence="6">
    <location>
        <begin position="136"/>
        <end position="427"/>
    </location>
</feature>
<reference evidence="8" key="2">
    <citation type="journal article" date="2021" name="PeerJ">
        <title>Extensive microbial diversity within the chicken gut microbiome revealed by metagenomics and culture.</title>
        <authorList>
            <person name="Gilroy R."/>
            <person name="Ravi A."/>
            <person name="Getino M."/>
            <person name="Pursley I."/>
            <person name="Horton D.L."/>
            <person name="Alikhan N.F."/>
            <person name="Baker D."/>
            <person name="Gharbi K."/>
            <person name="Hall N."/>
            <person name="Watson M."/>
            <person name="Adriaenssens E.M."/>
            <person name="Foster-Nyarko E."/>
            <person name="Jarju S."/>
            <person name="Secka A."/>
            <person name="Antonio M."/>
            <person name="Oren A."/>
            <person name="Chaudhuri R.R."/>
            <person name="La Ragione R."/>
            <person name="Hildebrand F."/>
            <person name="Pallen M.J."/>
        </authorList>
    </citation>
    <scope>NUCLEOTIDE SEQUENCE</scope>
    <source>
        <strain evidence="8">G3-3990</strain>
    </source>
</reference>
<dbReference type="Pfam" id="PF13742">
    <property type="entry name" value="tRNA_anti_2"/>
    <property type="match status" value="1"/>
</dbReference>
<keyword evidence="2 5" id="KW-0540">Nuclease</keyword>
<evidence type="ECO:0000259" key="7">
    <source>
        <dbReference type="Pfam" id="PF13742"/>
    </source>
</evidence>
<dbReference type="InterPro" id="IPR020579">
    <property type="entry name" value="Exonuc_VII_lsu_C"/>
</dbReference>
<evidence type="ECO:0000313" key="9">
    <source>
        <dbReference type="Proteomes" id="UP000823641"/>
    </source>
</evidence>
<sequence>MDSLRLSELMQRIAEVLAFDMSDCYWVRAEISELNVRNGHCYMELVEKDENRGLFAAKVRATCWAPTFIPLQEYFEKKTGQTLHSGLQVMLQVEVRFHAVYGLSLQINDIEPSYTLGDLARQRRLTLERLKAEGVIDMNKSLDLPLLPRRLAVISSDTAAGYGDFCHQLEHNPNQYAINHCLFKAIMQGDRAAESIIAALERIYEHVDMFDMVAIIRGGGATADLTCFDKFELAMHCAQFPLPIITGIGHQRDTSVLDLVARVAAKTPTAVAEWILEKYAEQDSNLLTLVQRIRHIQQAHFMRIRQDLDKCHYVLQNAFAQRLTQELHLLTMAEKSIDMRFTQFQTNERNRLAIMGKTIEMQFAKRMVKERSMLDMAEKKLELQSPERILRRGYTLTLRNGKPLCSAAETKPGDVITTEFMDGQVQSIIKYSPSYNK</sequence>
<name>A0A9D9HTF3_9BACT</name>
<comment type="catalytic activity">
    <reaction evidence="5">
        <text>Exonucleolytic cleavage in either 5'- to 3'- or 3'- to 5'-direction to yield nucleoside 5'-phosphates.</text>
        <dbReference type="EC" id="3.1.11.6"/>
    </reaction>
</comment>
<dbReference type="NCBIfam" id="TIGR00237">
    <property type="entry name" value="xseA"/>
    <property type="match status" value="1"/>
</dbReference>
<protein>
    <recommendedName>
        <fullName evidence="5">Exodeoxyribonuclease 7 large subunit</fullName>
        <ecNumber evidence="5">3.1.11.6</ecNumber>
    </recommendedName>
</protein>
<dbReference type="GO" id="GO:0009318">
    <property type="term" value="C:exodeoxyribonuclease VII complex"/>
    <property type="evidence" value="ECO:0007669"/>
    <property type="project" value="UniProtKB-UniRule"/>
</dbReference>
<dbReference type="GO" id="GO:0006308">
    <property type="term" value="P:DNA catabolic process"/>
    <property type="evidence" value="ECO:0007669"/>
    <property type="project" value="UniProtKB-UniRule"/>
</dbReference>
<keyword evidence="1" id="KW-0963">Cytoplasm</keyword>
<evidence type="ECO:0000256" key="3">
    <source>
        <dbReference type="ARBA" id="ARBA00022801"/>
    </source>
</evidence>
<dbReference type="InterPro" id="IPR025824">
    <property type="entry name" value="OB-fold_nuc-bd_dom"/>
</dbReference>
<evidence type="ECO:0000256" key="1">
    <source>
        <dbReference type="ARBA" id="ARBA00022490"/>
    </source>
</evidence>
<evidence type="ECO:0000313" key="8">
    <source>
        <dbReference type="EMBL" id="MBO8459861.1"/>
    </source>
</evidence>
<evidence type="ECO:0000259" key="6">
    <source>
        <dbReference type="Pfam" id="PF02601"/>
    </source>
</evidence>
<evidence type="ECO:0000256" key="2">
    <source>
        <dbReference type="ARBA" id="ARBA00022722"/>
    </source>
</evidence>
<evidence type="ECO:0000256" key="5">
    <source>
        <dbReference type="RuleBase" id="RU004355"/>
    </source>
</evidence>
<comment type="caution">
    <text evidence="8">The sequence shown here is derived from an EMBL/GenBank/DDBJ whole genome shotgun (WGS) entry which is preliminary data.</text>
</comment>
<dbReference type="AlphaFoldDB" id="A0A9D9HTF3"/>